<comment type="catalytic activity">
    <reaction evidence="12">
        <text>(6S)-5,6,7,8-tetrahydrofolyl-(gamma-L-Glu)(n) + L-glutamate + ATP = (6S)-5,6,7,8-tetrahydrofolyl-(gamma-L-Glu)(n+1) + ADP + phosphate + H(+)</text>
        <dbReference type="Rhea" id="RHEA:10580"/>
        <dbReference type="Rhea" id="RHEA-COMP:14738"/>
        <dbReference type="Rhea" id="RHEA-COMP:14740"/>
        <dbReference type="ChEBI" id="CHEBI:15378"/>
        <dbReference type="ChEBI" id="CHEBI:29985"/>
        <dbReference type="ChEBI" id="CHEBI:30616"/>
        <dbReference type="ChEBI" id="CHEBI:43474"/>
        <dbReference type="ChEBI" id="CHEBI:141005"/>
        <dbReference type="ChEBI" id="CHEBI:456216"/>
        <dbReference type="EC" id="6.3.2.17"/>
    </reaction>
</comment>
<reference evidence="13 14" key="1">
    <citation type="submission" date="2016-04" db="EMBL/GenBank/DDBJ databases">
        <title>A degradative enzymes factory behind the ericoid mycorrhizal symbiosis.</title>
        <authorList>
            <consortium name="DOE Joint Genome Institute"/>
            <person name="Martino E."/>
            <person name="Morin E."/>
            <person name="Grelet G."/>
            <person name="Kuo A."/>
            <person name="Kohler A."/>
            <person name="Daghino S."/>
            <person name="Barry K."/>
            <person name="Choi C."/>
            <person name="Cichocki N."/>
            <person name="Clum A."/>
            <person name="Copeland A."/>
            <person name="Hainaut M."/>
            <person name="Haridas S."/>
            <person name="Labutti K."/>
            <person name="Lindquist E."/>
            <person name="Lipzen A."/>
            <person name="Khouja H.-R."/>
            <person name="Murat C."/>
            <person name="Ohm R."/>
            <person name="Olson A."/>
            <person name="Spatafora J."/>
            <person name="Veneault-Fourrey C."/>
            <person name="Henrissat B."/>
            <person name="Grigoriev I."/>
            <person name="Martin F."/>
            <person name="Perotto S."/>
        </authorList>
    </citation>
    <scope>NUCLEOTIDE SEQUENCE [LARGE SCALE GENOMIC DNA]</scope>
    <source>
        <strain evidence="13 14">E</strain>
    </source>
</reference>
<dbReference type="InterPro" id="IPR036615">
    <property type="entry name" value="Mur_ligase_C_dom_sf"/>
</dbReference>
<evidence type="ECO:0000256" key="8">
    <source>
        <dbReference type="ARBA" id="ARBA00022840"/>
    </source>
</evidence>
<dbReference type="SUPFAM" id="SSF53623">
    <property type="entry name" value="MurD-like peptide ligases, catalytic domain"/>
    <property type="match status" value="1"/>
</dbReference>
<evidence type="ECO:0000256" key="4">
    <source>
        <dbReference type="ARBA" id="ARBA00022563"/>
    </source>
</evidence>
<dbReference type="EC" id="6.3.2.17" evidence="3"/>
<dbReference type="OrthoDB" id="5212574at2759"/>
<evidence type="ECO:0000256" key="9">
    <source>
        <dbReference type="ARBA" id="ARBA00022842"/>
    </source>
</evidence>
<keyword evidence="7" id="KW-0547">Nucleotide-binding</keyword>
<dbReference type="InterPro" id="IPR036565">
    <property type="entry name" value="Mur-like_cat_sf"/>
</dbReference>
<keyword evidence="8" id="KW-0067">ATP-binding</keyword>
<dbReference type="GO" id="GO:0006730">
    <property type="term" value="P:one-carbon metabolic process"/>
    <property type="evidence" value="ECO:0007669"/>
    <property type="project" value="UniProtKB-KW"/>
</dbReference>
<evidence type="ECO:0000256" key="3">
    <source>
        <dbReference type="ARBA" id="ARBA00013025"/>
    </source>
</evidence>
<dbReference type="GO" id="GO:0005739">
    <property type="term" value="C:mitochondrion"/>
    <property type="evidence" value="ECO:0007669"/>
    <property type="project" value="TreeGrafter"/>
</dbReference>
<dbReference type="InParanoid" id="A0A2J6SWZ2"/>
<dbReference type="InterPro" id="IPR001645">
    <property type="entry name" value="Folylpolyglutamate_synth"/>
</dbReference>
<proteinExistence type="inferred from homology"/>
<accession>A0A2J6SWZ2</accession>
<keyword evidence="5 13" id="KW-0436">Ligase</keyword>
<dbReference type="PANTHER" id="PTHR11136">
    <property type="entry name" value="FOLYLPOLYGLUTAMATE SYNTHASE-RELATED"/>
    <property type="match status" value="1"/>
</dbReference>
<dbReference type="UniPathway" id="UPA00850"/>
<evidence type="ECO:0000313" key="13">
    <source>
        <dbReference type="EMBL" id="PMD55294.1"/>
    </source>
</evidence>
<dbReference type="Proteomes" id="UP000235371">
    <property type="component" value="Unassembled WGS sequence"/>
</dbReference>
<dbReference type="GO" id="GO:0004326">
    <property type="term" value="F:tetrahydrofolylpolyglutamate synthase activity"/>
    <property type="evidence" value="ECO:0007669"/>
    <property type="project" value="UniProtKB-EC"/>
</dbReference>
<evidence type="ECO:0000256" key="12">
    <source>
        <dbReference type="ARBA" id="ARBA00047493"/>
    </source>
</evidence>
<keyword evidence="6" id="KW-0479">Metal-binding</keyword>
<dbReference type="GeneID" id="36589272"/>
<evidence type="ECO:0000313" key="14">
    <source>
        <dbReference type="Proteomes" id="UP000235371"/>
    </source>
</evidence>
<comment type="similarity">
    <text evidence="2">Belongs to the folylpolyglutamate synthase family.</text>
</comment>
<keyword evidence="14" id="KW-1185">Reference proteome</keyword>
<organism evidence="13 14">
    <name type="scientific">Hyaloscypha bicolor E</name>
    <dbReference type="NCBI Taxonomy" id="1095630"/>
    <lineage>
        <taxon>Eukaryota</taxon>
        <taxon>Fungi</taxon>
        <taxon>Dikarya</taxon>
        <taxon>Ascomycota</taxon>
        <taxon>Pezizomycotina</taxon>
        <taxon>Leotiomycetes</taxon>
        <taxon>Helotiales</taxon>
        <taxon>Hyaloscyphaceae</taxon>
        <taxon>Hyaloscypha</taxon>
        <taxon>Hyaloscypha bicolor</taxon>
    </lineage>
</organism>
<protein>
    <recommendedName>
        <fullName evidence="3">tetrahydrofolate synthase</fullName>
        <ecNumber evidence="3">6.3.2.17</ecNumber>
    </recommendedName>
    <alternativeName>
        <fullName evidence="11">Folylpoly-gamma-glutamate synthetase</fullName>
    </alternativeName>
    <alternativeName>
        <fullName evidence="10">Tetrahydrofolylpolyglutamate synthase</fullName>
    </alternativeName>
</protein>
<evidence type="ECO:0000256" key="5">
    <source>
        <dbReference type="ARBA" id="ARBA00022598"/>
    </source>
</evidence>
<dbReference type="RefSeq" id="XP_024732198.1">
    <property type="nucleotide sequence ID" value="XM_024881195.1"/>
</dbReference>
<evidence type="ECO:0000256" key="1">
    <source>
        <dbReference type="ARBA" id="ARBA00005150"/>
    </source>
</evidence>
<dbReference type="NCBIfam" id="TIGR01499">
    <property type="entry name" value="folC"/>
    <property type="match status" value="1"/>
</dbReference>
<evidence type="ECO:0000256" key="6">
    <source>
        <dbReference type="ARBA" id="ARBA00022723"/>
    </source>
</evidence>
<dbReference type="STRING" id="1095630.A0A2J6SWZ2"/>
<dbReference type="EMBL" id="KZ613856">
    <property type="protein sequence ID" value="PMD55294.1"/>
    <property type="molecule type" value="Genomic_DNA"/>
</dbReference>
<dbReference type="Gene3D" id="3.90.190.20">
    <property type="entry name" value="Mur ligase, C-terminal domain"/>
    <property type="match status" value="1"/>
</dbReference>
<dbReference type="PANTHER" id="PTHR11136:SF5">
    <property type="entry name" value="FOLYLPOLYGLUTAMATE SYNTHASE, MITOCHONDRIAL"/>
    <property type="match status" value="1"/>
</dbReference>
<gene>
    <name evidence="13" type="ORF">K444DRAFT_617756</name>
</gene>
<name>A0A2J6SWZ2_9HELO</name>
<keyword evidence="4" id="KW-0554">One-carbon metabolism</keyword>
<evidence type="ECO:0000256" key="11">
    <source>
        <dbReference type="ARBA" id="ARBA00030876"/>
    </source>
</evidence>
<evidence type="ECO:0000256" key="10">
    <source>
        <dbReference type="ARBA" id="ARBA00030592"/>
    </source>
</evidence>
<evidence type="ECO:0000256" key="2">
    <source>
        <dbReference type="ARBA" id="ARBA00008276"/>
    </source>
</evidence>
<dbReference type="Gene3D" id="3.40.1190.10">
    <property type="entry name" value="Mur-like, catalytic domain"/>
    <property type="match status" value="1"/>
</dbReference>
<dbReference type="GO" id="GO:0046872">
    <property type="term" value="F:metal ion binding"/>
    <property type="evidence" value="ECO:0007669"/>
    <property type="project" value="UniProtKB-KW"/>
</dbReference>
<dbReference type="GO" id="GO:0005829">
    <property type="term" value="C:cytosol"/>
    <property type="evidence" value="ECO:0007669"/>
    <property type="project" value="TreeGrafter"/>
</dbReference>
<comment type="pathway">
    <text evidence="1">Cofactor biosynthesis; tetrahydrofolylpolyglutamate biosynthesis.</text>
</comment>
<dbReference type="AlphaFoldDB" id="A0A2J6SWZ2"/>
<sequence length="405" mass="44646">MLVEHQRIKGYPQNIGTLTSPHKLDVRERILINNKKISKPVFSYHVRMLDTKIQSLSSKLGLMKPRFPAFMSLLGISIFLEEVDVAVIETGMGGEMDSTNVFPHPVATGITSIGIDHVHVLGDTVEKIAWHKAGIFKSGSVAGTVVQDQAVLNVLRERAEEKRVAGELQVITDRRAIESGAKVDPDMPYQRSNLALAIFLAETLLRSENPGFSVTADIARSVQDVVLLGRSQVVEDGDNTWFISSAVNDISLREALSWFKSVQHSKRHITAPRVLLFNQNFSKVSPRDPVPLLQIIHEALCADTPVVLQGVVFCTDQLDEIGKEKSDLIDFRIDRKAVSSLDAQRANSTTWKELGGSGDTIVVHTTKAAVRLIQEKYKRAEVLVAGSGYLASNVLQILRSSGLRI</sequence>
<dbReference type="GO" id="GO:0005524">
    <property type="term" value="F:ATP binding"/>
    <property type="evidence" value="ECO:0007669"/>
    <property type="project" value="UniProtKB-KW"/>
</dbReference>
<keyword evidence="9" id="KW-0460">Magnesium</keyword>
<evidence type="ECO:0000256" key="7">
    <source>
        <dbReference type="ARBA" id="ARBA00022741"/>
    </source>
</evidence>